<dbReference type="InterPro" id="IPR035959">
    <property type="entry name" value="RutC-like_sf"/>
</dbReference>
<dbReference type="PANTHER" id="PTHR11803">
    <property type="entry name" value="2-IMINOBUTANOATE/2-IMINOPROPANOATE DEAMINASE RIDA"/>
    <property type="match status" value="1"/>
</dbReference>
<dbReference type="Pfam" id="PF01042">
    <property type="entry name" value="Ribonuc_L-PSP"/>
    <property type="match status" value="1"/>
</dbReference>
<dbReference type="EMBL" id="LPWA01000046">
    <property type="protein sequence ID" value="KUM27996.1"/>
    <property type="molecule type" value="Genomic_DNA"/>
</dbReference>
<sequence length="136" mass="14616">MTLECINPNDLPIPEMYTQVVIATGSKLVFVSGQQPEDIHGKLVGRGDFTAQARLAFGNLGRALAAAGARPKEVCKITIYVVDYNRDEHVPIIEQAQMALFGDHKPANVVVGVAVMSPGYLIEVDAIAVIDHTTDS</sequence>
<evidence type="ECO:0000313" key="3">
    <source>
        <dbReference type="Proteomes" id="UP000053176"/>
    </source>
</evidence>
<name>A0A124GGW0_RHILI</name>
<comment type="similarity">
    <text evidence="1">Belongs to the RutC family.</text>
</comment>
<dbReference type="InterPro" id="IPR006175">
    <property type="entry name" value="YjgF/YER057c/UK114"/>
</dbReference>
<accession>A0A124GGW0</accession>
<dbReference type="CDD" id="cd00448">
    <property type="entry name" value="YjgF_YER057c_UK114_family"/>
    <property type="match status" value="1"/>
</dbReference>
<protein>
    <submittedName>
        <fullName evidence="2">Enamine deaminase RidA</fullName>
    </submittedName>
</protein>
<dbReference type="PANTHER" id="PTHR11803:SF58">
    <property type="entry name" value="PROTEIN HMF1-RELATED"/>
    <property type="match status" value="1"/>
</dbReference>
<dbReference type="Proteomes" id="UP000053176">
    <property type="component" value="Unassembled WGS sequence"/>
</dbReference>
<proteinExistence type="inferred from homology"/>
<evidence type="ECO:0000256" key="1">
    <source>
        <dbReference type="ARBA" id="ARBA00010552"/>
    </source>
</evidence>
<dbReference type="AlphaFoldDB" id="A0A124GGW0"/>
<dbReference type="GO" id="GO:0005829">
    <property type="term" value="C:cytosol"/>
    <property type="evidence" value="ECO:0007669"/>
    <property type="project" value="TreeGrafter"/>
</dbReference>
<dbReference type="SUPFAM" id="SSF55298">
    <property type="entry name" value="YjgF-like"/>
    <property type="match status" value="1"/>
</dbReference>
<organism evidence="2 3">
    <name type="scientific">Rhizobium loti</name>
    <name type="common">Mesorhizobium loti</name>
    <dbReference type="NCBI Taxonomy" id="381"/>
    <lineage>
        <taxon>Bacteria</taxon>
        <taxon>Pseudomonadati</taxon>
        <taxon>Pseudomonadota</taxon>
        <taxon>Alphaproteobacteria</taxon>
        <taxon>Hyphomicrobiales</taxon>
        <taxon>Phyllobacteriaceae</taxon>
        <taxon>Mesorhizobium</taxon>
    </lineage>
</organism>
<comment type="caution">
    <text evidence="2">The sequence shown here is derived from an EMBL/GenBank/DDBJ whole genome shotgun (WGS) entry which is preliminary data.</text>
</comment>
<dbReference type="OrthoDB" id="9803101at2"/>
<reference evidence="2 3" key="1">
    <citation type="submission" date="2015-12" db="EMBL/GenBank/DDBJ databases">
        <title>Draft genome sequence of Mesorhizobium sp. UFLA 01-765, a multitolerant efficient symbiont and plant-growth promoting strain isolated from Zn-mining soil using Leucaena leucocephala as a trap plant.</title>
        <authorList>
            <person name="Rangel W.M."/>
            <person name="Thijs S."/>
            <person name="Longatti S.M."/>
            <person name="Moreira F.M."/>
            <person name="Weyens N."/>
            <person name="Vangronsveld J."/>
            <person name="Van Hamme J.D."/>
            <person name="Bottos E.M."/>
            <person name="Rineau F."/>
        </authorList>
    </citation>
    <scope>NUCLEOTIDE SEQUENCE [LARGE SCALE GENOMIC DNA]</scope>
    <source>
        <strain evidence="2 3">UFLA 01-765</strain>
    </source>
</reference>
<evidence type="ECO:0000313" key="2">
    <source>
        <dbReference type="EMBL" id="KUM27996.1"/>
    </source>
</evidence>
<dbReference type="GO" id="GO:0019239">
    <property type="term" value="F:deaminase activity"/>
    <property type="evidence" value="ECO:0007669"/>
    <property type="project" value="TreeGrafter"/>
</dbReference>
<gene>
    <name evidence="2" type="ORF">AU467_13875</name>
</gene>
<dbReference type="Gene3D" id="3.30.1330.40">
    <property type="entry name" value="RutC-like"/>
    <property type="match status" value="1"/>
</dbReference>